<sequence length="1143" mass="125129">MRPWAVTPGRAVLALGACVALGAGLAVAVMYWQQRRRKGTAEQRALHRGRRRRNCPSSPTSTTSLFSFASESNHDAKGLSDRHAHLASDAVEHAARLIPRRDTHQWAANVIIATSSEDSPADDSSPEPLFDLSELSRARLSPTRMQQRRQQAAIRAALVQRPSEPKMLRPSPRSTHASRLPRHDDERSQGSAASHESTALTPVPVALVANIAVPALAGPSAAPGAASLSNPSAAPTVAPAPPGSSASLMLSSDPHAYDHVEDTHLHVPGPKTGGNNFEAEAARSEASSIEGVSQASGSDAPDSNVLALNTTIQLWIQHVVASLDDPETDGQPTVPLTSLLTDALQECCDTPFAPGDPLKVLTEANFDTKKLQSFFKEKENRKLIARRVCKMLLFNVLTLRSKQDVDGVIRSSVGKFTHAVFGRRKDHAKGLAERIGVPRPQLLQQMEEEHKSVALFEVDGYQTSPQIEWQIVYGQRKHMARGDSSDIYTVFSQAQERMEGAGFEPRMASKTAKALQFEEVLALRLYTGPMYSQYNKVLREGGRGHGQQRYTATIHCIYSGLLKIARATRPTTTYRGVGNLALPRQLYVPRKKSHDVAEGIVELGFMSCTTSIKQALAFTKTCDGSGMNGILLECKASSFQGGAKISWLSQFPNEDEVLFPPLCGLELDGEPKMSDNRLCLSLRVSLSTNSDTLDQVVGKRHLVLMTMLQGFLAELEGENPDNPSLKEFRDHIARVNREKPALYNNDVEFLRAVNDAVTLKQGVANKPGVLRRFSQNLGPVLVLAKQLCTHTGLEPLLRIQSDLEQTDTRTFAQPHFDQQIQLRLRRLRLALSLHPAASQDLQVVENPMSKLPAVLAQSLAETAPDLLVHAALLETTLERQDTGPLTMLSTDLPQGFDPGILAVLGVAMERFDTLPLEPVLKDDLFLRFAVDTDLATQTHNVRLPPLKTLAEAKLAAAILAWSHRQDALTHIKVGGVCLPLAKLQSKTFEEWDLSGKSLDRVGLCFIHAYCKMMDFEIHGLLNVWTNQLDDEAVTELCSLLCSSVGRHVTVLGMGNNQVTEASGQTLMRMLSQRPDMEMLDVRDNPVWGVECISEAFETDLVNALPLTSRIEFGSTGSITRRIIKTCLGDVIRLQTTGHGVSDS</sequence>
<dbReference type="KEGG" id="mbr:MONBRDRAFT_38318"/>
<dbReference type="RefSeq" id="XP_001748537.1">
    <property type="nucleotide sequence ID" value="XM_001748485.1"/>
</dbReference>
<gene>
    <name evidence="3" type="ORF">MONBRDRAFT_38318</name>
</gene>
<dbReference type="GeneID" id="5893822"/>
<feature type="region of interest" description="Disordered" evidence="1">
    <location>
        <begin position="141"/>
        <end position="198"/>
    </location>
</feature>
<organism evidence="3 4">
    <name type="scientific">Monosiga brevicollis</name>
    <name type="common">Choanoflagellate</name>
    <dbReference type="NCBI Taxonomy" id="81824"/>
    <lineage>
        <taxon>Eukaryota</taxon>
        <taxon>Choanoflagellata</taxon>
        <taxon>Craspedida</taxon>
        <taxon>Salpingoecidae</taxon>
        <taxon>Monosiga</taxon>
    </lineage>
</organism>
<feature type="compositionally biased region" description="Basic and acidic residues" evidence="1">
    <location>
        <begin position="255"/>
        <end position="265"/>
    </location>
</feature>
<evidence type="ECO:0000313" key="3">
    <source>
        <dbReference type="EMBL" id="EDQ86701.1"/>
    </source>
</evidence>
<feature type="domain" description="ADP ribosyltransferase" evidence="2">
    <location>
        <begin position="511"/>
        <end position="660"/>
    </location>
</feature>
<reference evidence="3 4" key="1">
    <citation type="journal article" date="2008" name="Nature">
        <title>The genome of the choanoflagellate Monosiga brevicollis and the origin of metazoans.</title>
        <authorList>
            <consortium name="JGI Sequencing"/>
            <person name="King N."/>
            <person name="Westbrook M.J."/>
            <person name="Young S.L."/>
            <person name="Kuo A."/>
            <person name="Abedin M."/>
            <person name="Chapman J."/>
            <person name="Fairclough S."/>
            <person name="Hellsten U."/>
            <person name="Isogai Y."/>
            <person name="Letunic I."/>
            <person name="Marr M."/>
            <person name="Pincus D."/>
            <person name="Putnam N."/>
            <person name="Rokas A."/>
            <person name="Wright K.J."/>
            <person name="Zuzow R."/>
            <person name="Dirks W."/>
            <person name="Good M."/>
            <person name="Goodstein D."/>
            <person name="Lemons D."/>
            <person name="Li W."/>
            <person name="Lyons J.B."/>
            <person name="Morris A."/>
            <person name="Nichols S."/>
            <person name="Richter D.J."/>
            <person name="Salamov A."/>
            <person name="Bork P."/>
            <person name="Lim W.A."/>
            <person name="Manning G."/>
            <person name="Miller W.T."/>
            <person name="McGinnis W."/>
            <person name="Shapiro H."/>
            <person name="Tjian R."/>
            <person name="Grigoriev I.V."/>
            <person name="Rokhsar D."/>
        </authorList>
    </citation>
    <scope>NUCLEOTIDE SEQUENCE [LARGE SCALE GENOMIC DNA]</scope>
    <source>
        <strain evidence="4">MX1 / ATCC 50154</strain>
    </source>
</reference>
<evidence type="ECO:0000256" key="1">
    <source>
        <dbReference type="SAM" id="MobiDB-lite"/>
    </source>
</evidence>
<dbReference type="SUPFAM" id="SSF56399">
    <property type="entry name" value="ADP-ribosylation"/>
    <property type="match status" value="1"/>
</dbReference>
<dbReference type="PROSITE" id="PS51996">
    <property type="entry name" value="TR_MART"/>
    <property type="match status" value="1"/>
</dbReference>
<keyword evidence="4" id="KW-1185">Reference proteome</keyword>
<dbReference type="Proteomes" id="UP000001357">
    <property type="component" value="Unassembled WGS sequence"/>
</dbReference>
<evidence type="ECO:0000313" key="4">
    <source>
        <dbReference type="Proteomes" id="UP000001357"/>
    </source>
</evidence>
<feature type="compositionally biased region" description="Polar residues" evidence="1">
    <location>
        <begin position="189"/>
        <end position="198"/>
    </location>
</feature>
<feature type="compositionally biased region" description="Low complexity" evidence="1">
    <location>
        <begin position="144"/>
        <end position="161"/>
    </location>
</feature>
<feature type="compositionally biased region" description="Low complexity" evidence="1">
    <location>
        <begin position="56"/>
        <end position="65"/>
    </location>
</feature>
<dbReference type="InParanoid" id="A9V6Z4"/>
<dbReference type="eggNOG" id="ENOG502SAX0">
    <property type="taxonomic scope" value="Eukaryota"/>
</dbReference>
<feature type="region of interest" description="Disordered" evidence="1">
    <location>
        <begin position="41"/>
        <end position="65"/>
    </location>
</feature>
<name>A9V6Z4_MONBE</name>
<dbReference type="Gene3D" id="3.90.176.10">
    <property type="entry name" value="Toxin ADP-ribosyltransferase, Chain A, domain 1"/>
    <property type="match status" value="1"/>
</dbReference>
<feature type="compositionally biased region" description="Low complexity" evidence="1">
    <location>
        <begin position="219"/>
        <end position="247"/>
    </location>
</feature>
<dbReference type="SUPFAM" id="SSF52047">
    <property type="entry name" value="RNI-like"/>
    <property type="match status" value="1"/>
</dbReference>
<proteinExistence type="predicted"/>
<feature type="region of interest" description="Disordered" evidence="1">
    <location>
        <begin position="219"/>
        <end position="301"/>
    </location>
</feature>
<dbReference type="InterPro" id="IPR032675">
    <property type="entry name" value="LRR_dom_sf"/>
</dbReference>
<dbReference type="Pfam" id="PF03496">
    <property type="entry name" value="ADPrib_exo_Tox"/>
    <property type="match status" value="1"/>
</dbReference>
<dbReference type="Gene3D" id="3.80.10.10">
    <property type="entry name" value="Ribonuclease Inhibitor"/>
    <property type="match status" value="1"/>
</dbReference>
<protein>
    <recommendedName>
        <fullName evidence="2">ADP ribosyltransferase domain-containing protein</fullName>
    </recommendedName>
</protein>
<dbReference type="InterPro" id="IPR003540">
    <property type="entry name" value="ADP-ribosyltransferase"/>
</dbReference>
<dbReference type="EMBL" id="CH991564">
    <property type="protein sequence ID" value="EDQ86701.1"/>
    <property type="molecule type" value="Genomic_DNA"/>
</dbReference>
<accession>A9V6Z4</accession>
<dbReference type="GO" id="GO:0005576">
    <property type="term" value="C:extracellular region"/>
    <property type="evidence" value="ECO:0007669"/>
    <property type="project" value="InterPro"/>
</dbReference>
<dbReference type="AlphaFoldDB" id="A9V6Z4"/>
<evidence type="ECO:0000259" key="2">
    <source>
        <dbReference type="Pfam" id="PF03496"/>
    </source>
</evidence>